<evidence type="ECO:0000256" key="3">
    <source>
        <dbReference type="ARBA" id="ARBA00023163"/>
    </source>
</evidence>
<dbReference type="PANTHER" id="PTHR30055">
    <property type="entry name" value="HTH-TYPE TRANSCRIPTIONAL REGULATOR RUTR"/>
    <property type="match status" value="1"/>
</dbReference>
<dbReference type="Gene3D" id="1.10.357.10">
    <property type="entry name" value="Tetracycline Repressor, domain 2"/>
    <property type="match status" value="1"/>
</dbReference>
<dbReference type="InterPro" id="IPR001647">
    <property type="entry name" value="HTH_TetR"/>
</dbReference>
<keyword evidence="3" id="KW-0804">Transcription</keyword>
<evidence type="ECO:0000313" key="6">
    <source>
        <dbReference type="EMBL" id="RKT68658.1"/>
    </source>
</evidence>
<proteinExistence type="predicted"/>
<dbReference type="EMBL" id="RBXR01000001">
    <property type="protein sequence ID" value="RKT68658.1"/>
    <property type="molecule type" value="Genomic_DNA"/>
</dbReference>
<dbReference type="PROSITE" id="PS50977">
    <property type="entry name" value="HTH_TETR_2"/>
    <property type="match status" value="1"/>
</dbReference>
<dbReference type="GO" id="GO:0000976">
    <property type="term" value="F:transcription cis-regulatory region binding"/>
    <property type="evidence" value="ECO:0007669"/>
    <property type="project" value="TreeGrafter"/>
</dbReference>
<dbReference type="Pfam" id="PF00440">
    <property type="entry name" value="TetR_N"/>
    <property type="match status" value="1"/>
</dbReference>
<organism evidence="6 7">
    <name type="scientific">Saccharothrix variisporea</name>
    <dbReference type="NCBI Taxonomy" id="543527"/>
    <lineage>
        <taxon>Bacteria</taxon>
        <taxon>Bacillati</taxon>
        <taxon>Actinomycetota</taxon>
        <taxon>Actinomycetes</taxon>
        <taxon>Pseudonocardiales</taxon>
        <taxon>Pseudonocardiaceae</taxon>
        <taxon>Saccharothrix</taxon>
    </lineage>
</organism>
<evidence type="ECO:0000313" key="7">
    <source>
        <dbReference type="Proteomes" id="UP000272729"/>
    </source>
</evidence>
<evidence type="ECO:0000256" key="4">
    <source>
        <dbReference type="PROSITE-ProRule" id="PRU00335"/>
    </source>
</evidence>
<sequence length="191" mass="20712">MTRPLRADAQRNRDKLIAVALEAFSADGEVALETVAKRAGVGIGTLYRHFPTREALVEAVYRSELAKLCDSVPDLLAELPPEQAMRAWMDRFVEYMGTKQGMGDALKAVIASGGDPFAESRRLLLDAVATLLDATDGPLRERVRPMDVLGTLGGVGLAAAELADPEQAGRMLDLVMDGLRYRSGRATNDQR</sequence>
<dbReference type="RefSeq" id="WP_121219828.1">
    <property type="nucleotide sequence ID" value="NZ_JBIUBA010000007.1"/>
</dbReference>
<dbReference type="SUPFAM" id="SSF46689">
    <property type="entry name" value="Homeodomain-like"/>
    <property type="match status" value="1"/>
</dbReference>
<keyword evidence="2 4" id="KW-0238">DNA-binding</keyword>
<feature type="DNA-binding region" description="H-T-H motif" evidence="4">
    <location>
        <begin position="31"/>
        <end position="50"/>
    </location>
</feature>
<name>A0A495XAV3_9PSEU</name>
<dbReference type="InterPro" id="IPR049445">
    <property type="entry name" value="TetR_SbtR-like_C"/>
</dbReference>
<comment type="caution">
    <text evidence="6">The sequence shown here is derived from an EMBL/GenBank/DDBJ whole genome shotgun (WGS) entry which is preliminary data.</text>
</comment>
<keyword evidence="1" id="KW-0805">Transcription regulation</keyword>
<dbReference type="OrthoDB" id="9795011at2"/>
<gene>
    <name evidence="6" type="ORF">DFJ66_1851</name>
</gene>
<dbReference type="Proteomes" id="UP000272729">
    <property type="component" value="Unassembled WGS sequence"/>
</dbReference>
<accession>A0A495XAV3</accession>
<dbReference type="AlphaFoldDB" id="A0A495XAV3"/>
<reference evidence="6 7" key="1">
    <citation type="submission" date="2018-10" db="EMBL/GenBank/DDBJ databases">
        <title>Sequencing the genomes of 1000 actinobacteria strains.</title>
        <authorList>
            <person name="Klenk H.-P."/>
        </authorList>
    </citation>
    <scope>NUCLEOTIDE SEQUENCE [LARGE SCALE GENOMIC DNA]</scope>
    <source>
        <strain evidence="6 7">DSM 43911</strain>
    </source>
</reference>
<feature type="domain" description="HTH tetR-type" evidence="5">
    <location>
        <begin position="10"/>
        <end position="68"/>
    </location>
</feature>
<dbReference type="Pfam" id="PF21597">
    <property type="entry name" value="TetR_C_43"/>
    <property type="match status" value="1"/>
</dbReference>
<evidence type="ECO:0000259" key="5">
    <source>
        <dbReference type="PROSITE" id="PS50977"/>
    </source>
</evidence>
<keyword evidence="7" id="KW-1185">Reference proteome</keyword>
<evidence type="ECO:0000256" key="2">
    <source>
        <dbReference type="ARBA" id="ARBA00023125"/>
    </source>
</evidence>
<dbReference type="InterPro" id="IPR009057">
    <property type="entry name" value="Homeodomain-like_sf"/>
</dbReference>
<dbReference type="InterPro" id="IPR036271">
    <property type="entry name" value="Tet_transcr_reg_TetR-rel_C_sf"/>
</dbReference>
<dbReference type="PANTHER" id="PTHR30055:SF234">
    <property type="entry name" value="HTH-TYPE TRANSCRIPTIONAL REGULATOR BETI"/>
    <property type="match status" value="1"/>
</dbReference>
<protein>
    <submittedName>
        <fullName evidence="6">TetR family transcriptional regulator</fullName>
    </submittedName>
</protein>
<evidence type="ECO:0000256" key="1">
    <source>
        <dbReference type="ARBA" id="ARBA00023015"/>
    </source>
</evidence>
<dbReference type="GO" id="GO:0003700">
    <property type="term" value="F:DNA-binding transcription factor activity"/>
    <property type="evidence" value="ECO:0007669"/>
    <property type="project" value="TreeGrafter"/>
</dbReference>
<dbReference type="InterPro" id="IPR050109">
    <property type="entry name" value="HTH-type_TetR-like_transc_reg"/>
</dbReference>
<dbReference type="SUPFAM" id="SSF48498">
    <property type="entry name" value="Tetracyclin repressor-like, C-terminal domain"/>
    <property type="match status" value="1"/>
</dbReference>